<dbReference type="InterPro" id="IPR011042">
    <property type="entry name" value="6-blade_b-propeller_TolB-like"/>
</dbReference>
<gene>
    <name evidence="3" type="ORF">EDS130_LOCUS28678</name>
</gene>
<sequence>MMTHRLFQLRVLVQSKRDKMIQRNICCCFALLVLNVLAVITLPQTCHNLAQYDKCSSNPLCACLHSVSSNDSGICAFRWTTCSELDACTINTHLCFQPNHICVHHPDCQSQPLCYPLSMTTVDLCPSISETTTPTSSSSTETDEVEICLTATWFTQGITVAGGKGFGDKLDQLADPYGIFLDDNDTIYIADRSNHRIVMWEQNAIMGQWLAGYKEDNARSMPLNMPQDLVVDQNGTMHISDGGNYRVVRWNRGAQEGEVIVDHIQAVGIAQDNTESIYVSEYADGRITKWSKDNDGQLVGQVIATKLRQSNFIFVDRDRSVYSTGYMAHRIVKIIEGVEEPLVVAGQSDKSGHDLHQLTFPTGVFVDHQGTIYVADTDNHRIVRWPKGATSGILIVGEHGRGSASDQLAHPSDLFLDRQGNLYVTDTLNNRVQKFLIDKSSCGSKLK</sequence>
<proteinExistence type="predicted"/>
<dbReference type="Proteomes" id="UP000663852">
    <property type="component" value="Unassembled WGS sequence"/>
</dbReference>
<evidence type="ECO:0000256" key="2">
    <source>
        <dbReference type="PROSITE-ProRule" id="PRU00504"/>
    </source>
</evidence>
<organism evidence="3 4">
    <name type="scientific">Adineta ricciae</name>
    <name type="common">Rotifer</name>
    <dbReference type="NCBI Taxonomy" id="249248"/>
    <lineage>
        <taxon>Eukaryota</taxon>
        <taxon>Metazoa</taxon>
        <taxon>Spiralia</taxon>
        <taxon>Gnathifera</taxon>
        <taxon>Rotifera</taxon>
        <taxon>Eurotatoria</taxon>
        <taxon>Bdelloidea</taxon>
        <taxon>Adinetida</taxon>
        <taxon>Adinetidae</taxon>
        <taxon>Adineta</taxon>
    </lineage>
</organism>
<keyword evidence="1" id="KW-0677">Repeat</keyword>
<reference evidence="3" key="1">
    <citation type="submission" date="2021-02" db="EMBL/GenBank/DDBJ databases">
        <authorList>
            <person name="Nowell W R."/>
        </authorList>
    </citation>
    <scope>NUCLEOTIDE SEQUENCE</scope>
</reference>
<dbReference type="Pfam" id="PF01436">
    <property type="entry name" value="NHL"/>
    <property type="match status" value="2"/>
</dbReference>
<dbReference type="AlphaFoldDB" id="A0A815B8D7"/>
<dbReference type="InterPro" id="IPR001258">
    <property type="entry name" value="NHL_repeat"/>
</dbReference>
<dbReference type="SUPFAM" id="SSF101898">
    <property type="entry name" value="NHL repeat"/>
    <property type="match status" value="1"/>
</dbReference>
<dbReference type="EMBL" id="CAJNOJ010000188">
    <property type="protein sequence ID" value="CAF1264297.1"/>
    <property type="molecule type" value="Genomic_DNA"/>
</dbReference>
<accession>A0A815B8D7</accession>
<evidence type="ECO:0000256" key="1">
    <source>
        <dbReference type="ARBA" id="ARBA00022737"/>
    </source>
</evidence>
<dbReference type="OrthoDB" id="9985017at2759"/>
<evidence type="ECO:0000313" key="4">
    <source>
        <dbReference type="Proteomes" id="UP000663852"/>
    </source>
</evidence>
<dbReference type="PROSITE" id="PS51125">
    <property type="entry name" value="NHL"/>
    <property type="match status" value="2"/>
</dbReference>
<dbReference type="CDD" id="cd05819">
    <property type="entry name" value="NHL"/>
    <property type="match status" value="1"/>
</dbReference>
<dbReference type="PANTHER" id="PTHR24104">
    <property type="entry name" value="E3 UBIQUITIN-PROTEIN LIGASE NHLRC1-RELATED"/>
    <property type="match status" value="1"/>
</dbReference>
<protein>
    <submittedName>
        <fullName evidence="3">Uncharacterized protein</fullName>
    </submittedName>
</protein>
<evidence type="ECO:0000313" key="3">
    <source>
        <dbReference type="EMBL" id="CAF1264297.1"/>
    </source>
</evidence>
<name>A0A815B8D7_ADIRI</name>
<feature type="repeat" description="NHL" evidence="2">
    <location>
        <begin position="345"/>
        <end position="388"/>
    </location>
</feature>
<dbReference type="Gene3D" id="2.120.10.30">
    <property type="entry name" value="TolB, C-terminal domain"/>
    <property type="match status" value="2"/>
</dbReference>
<dbReference type="GO" id="GO:0008270">
    <property type="term" value="F:zinc ion binding"/>
    <property type="evidence" value="ECO:0007669"/>
    <property type="project" value="UniProtKB-KW"/>
</dbReference>
<dbReference type="InterPro" id="IPR050952">
    <property type="entry name" value="TRIM-NHL_E3_ligases"/>
</dbReference>
<comment type="caution">
    <text evidence="3">The sequence shown here is derived from an EMBL/GenBank/DDBJ whole genome shotgun (WGS) entry which is preliminary data.</text>
</comment>
<feature type="repeat" description="NHL" evidence="2">
    <location>
        <begin position="399"/>
        <end position="438"/>
    </location>
</feature>
<dbReference type="PANTHER" id="PTHR24104:SF25">
    <property type="entry name" value="PROTEIN LIN-41"/>
    <property type="match status" value="1"/>
</dbReference>